<dbReference type="InterPro" id="IPR001509">
    <property type="entry name" value="Epimerase_deHydtase"/>
</dbReference>
<dbReference type="SUPFAM" id="SSF51735">
    <property type="entry name" value="NAD(P)-binding Rossmann-fold domains"/>
    <property type="match status" value="1"/>
</dbReference>
<reference evidence="2 3" key="1">
    <citation type="submission" date="2016-02" db="EMBL/GenBank/DDBJ databases">
        <authorList>
            <person name="Wen L."/>
            <person name="He K."/>
            <person name="Yang H."/>
        </authorList>
    </citation>
    <scope>NUCLEOTIDE SEQUENCE [LARGE SCALE GENOMIC DNA]</scope>
    <source>
        <strain evidence="2 3">CD09_2</strain>
    </source>
</reference>
<evidence type="ECO:0000259" key="1">
    <source>
        <dbReference type="Pfam" id="PF01370"/>
    </source>
</evidence>
<evidence type="ECO:0000313" key="2">
    <source>
        <dbReference type="EMBL" id="OAH43060.1"/>
    </source>
</evidence>
<sequence length="388" mass="44204">MRKNFRNQDPRNIIEIGISNDRFFNGDAIAFADQRAWTQNSDDECIAFRRRPEAIYMNEIGYQPIIAVTGATGFVGGALARQLLQMGYRVRSMCRRPLTEAERESGIEWIEGSLTDTDRFDALLRDARYCFHIAAMFRTEGPRKAFMQVNRDATRVLLEASRRAGVERFIYCSSIGVHGNVADAPADENAPFDPRDPYQESKLRAEDLCRDEMGRPGMSVVIVRPCSTYGPGDTRMLKLFRLVQRRRFLFAGRQTPNFHPVYIDDLVAGYILTMVHPDAPSGTFILGDRAFLPLRDYVRAVATALDVPPPKTTIPYSLALMAARLCEALYAPLGLQPPLPRRRLTIFRHNRAFSIRRAQTVLGYQPLINLEEGFRRTITWYRQQGMLA</sequence>
<accession>A0A177JP83</accession>
<evidence type="ECO:0000313" key="3">
    <source>
        <dbReference type="Proteomes" id="UP000077262"/>
    </source>
</evidence>
<dbReference type="OrthoDB" id="9801785at2"/>
<organism evidence="2 3">
    <name type="scientific">Sphingobium yanoikuyae</name>
    <name type="common">Sphingomonas yanoikuyae</name>
    <dbReference type="NCBI Taxonomy" id="13690"/>
    <lineage>
        <taxon>Bacteria</taxon>
        <taxon>Pseudomonadati</taxon>
        <taxon>Pseudomonadota</taxon>
        <taxon>Alphaproteobacteria</taxon>
        <taxon>Sphingomonadales</taxon>
        <taxon>Sphingomonadaceae</taxon>
        <taxon>Sphingobium</taxon>
    </lineage>
</organism>
<dbReference type="EMBL" id="LSTR01000037">
    <property type="protein sequence ID" value="OAH43060.1"/>
    <property type="molecule type" value="Genomic_DNA"/>
</dbReference>
<dbReference type="Pfam" id="PF01370">
    <property type="entry name" value="Epimerase"/>
    <property type="match status" value="1"/>
</dbReference>
<dbReference type="InterPro" id="IPR050177">
    <property type="entry name" value="Lipid_A_modif_metabolic_enz"/>
</dbReference>
<feature type="domain" description="NAD-dependent epimerase/dehydratase" evidence="1">
    <location>
        <begin position="66"/>
        <end position="280"/>
    </location>
</feature>
<dbReference type="AlphaFoldDB" id="A0A177JP83"/>
<dbReference type="RefSeq" id="WP_017503322.1">
    <property type="nucleotide sequence ID" value="NZ_LSTR01000037.1"/>
</dbReference>
<protein>
    <submittedName>
        <fullName evidence="2">Oxidoreductase</fullName>
    </submittedName>
</protein>
<proteinExistence type="predicted"/>
<dbReference type="PANTHER" id="PTHR43245">
    <property type="entry name" value="BIFUNCTIONAL POLYMYXIN RESISTANCE PROTEIN ARNA"/>
    <property type="match status" value="1"/>
</dbReference>
<comment type="caution">
    <text evidence="2">The sequence shown here is derived from an EMBL/GenBank/DDBJ whole genome shotgun (WGS) entry which is preliminary data.</text>
</comment>
<dbReference type="Proteomes" id="UP000077262">
    <property type="component" value="Unassembled WGS sequence"/>
</dbReference>
<dbReference type="InterPro" id="IPR036291">
    <property type="entry name" value="NAD(P)-bd_dom_sf"/>
</dbReference>
<name>A0A177JP83_SPHYA</name>
<gene>
    <name evidence="2" type="ORF">AX777_09350</name>
</gene>
<dbReference type="Gene3D" id="3.40.50.720">
    <property type="entry name" value="NAD(P)-binding Rossmann-like Domain"/>
    <property type="match status" value="1"/>
</dbReference>